<dbReference type="Pfam" id="PF12848">
    <property type="entry name" value="ABC_tran_Xtn"/>
    <property type="match status" value="1"/>
</dbReference>
<dbReference type="Gene3D" id="3.40.50.300">
    <property type="entry name" value="P-loop containing nucleotide triphosphate hydrolases"/>
    <property type="match status" value="2"/>
</dbReference>
<gene>
    <name evidence="5" type="ORF">ABNN70_10710</name>
</gene>
<dbReference type="PANTHER" id="PTHR42855">
    <property type="entry name" value="ABC TRANSPORTER ATP-BINDING SUBUNIT"/>
    <property type="match status" value="1"/>
</dbReference>
<dbReference type="InterPro" id="IPR051309">
    <property type="entry name" value="ABCF_ATPase"/>
</dbReference>
<dbReference type="RefSeq" id="WP_353947770.1">
    <property type="nucleotide sequence ID" value="NZ_CP159510.1"/>
</dbReference>
<dbReference type="InterPro" id="IPR017871">
    <property type="entry name" value="ABC_transporter-like_CS"/>
</dbReference>
<proteinExistence type="predicted"/>
<evidence type="ECO:0000256" key="1">
    <source>
        <dbReference type="ARBA" id="ARBA00022741"/>
    </source>
</evidence>
<evidence type="ECO:0000259" key="4">
    <source>
        <dbReference type="PROSITE" id="PS50893"/>
    </source>
</evidence>
<dbReference type="InterPro" id="IPR032781">
    <property type="entry name" value="ABC_tran_Xtn"/>
</dbReference>
<dbReference type="GO" id="GO:0016887">
    <property type="term" value="F:ATP hydrolysis activity"/>
    <property type="evidence" value="ECO:0007669"/>
    <property type="project" value="InterPro"/>
</dbReference>
<evidence type="ECO:0000313" key="5">
    <source>
        <dbReference type="EMBL" id="XCJ16159.1"/>
    </source>
</evidence>
<dbReference type="PANTHER" id="PTHR42855:SF2">
    <property type="entry name" value="DRUG RESISTANCE ABC TRANSPORTER,ATP-BINDING PROTEIN"/>
    <property type="match status" value="1"/>
</dbReference>
<dbReference type="InterPro" id="IPR027417">
    <property type="entry name" value="P-loop_NTPase"/>
</dbReference>
<protein>
    <submittedName>
        <fullName evidence="5">ABC-F family ATP-binding cassette domain-containing protein</fullName>
    </submittedName>
</protein>
<dbReference type="EMBL" id="CP159510">
    <property type="protein sequence ID" value="XCJ16159.1"/>
    <property type="molecule type" value="Genomic_DNA"/>
</dbReference>
<dbReference type="SMART" id="SM00382">
    <property type="entry name" value="AAA"/>
    <property type="match status" value="2"/>
</dbReference>
<keyword evidence="3" id="KW-0175">Coiled coil</keyword>
<keyword evidence="1" id="KW-0547">Nucleotide-binding</keyword>
<keyword evidence="2 5" id="KW-0067">ATP-binding</keyword>
<feature type="domain" description="ABC transporter" evidence="4">
    <location>
        <begin position="4"/>
        <end position="258"/>
    </location>
</feature>
<accession>A0AAU8IDW0</accession>
<dbReference type="Pfam" id="PF00005">
    <property type="entry name" value="ABC_tran"/>
    <property type="match status" value="2"/>
</dbReference>
<sequence length="521" mass="59743">MLLVEAKNVSFSYGDKLIYRKMNFRLLEGEHIALVGRNGAGKSTFLKLLTGQLLADGGSIEKRRNLHIGLIEQHLHFRKHHTIYTFMKSAFQDLLNAESRMNELTMKMQQPDVDPAWIDEYGRLQDKLLAHDFYTIDARISEMAEGLGLSALGMDTPVNRMSGGQLTKLCLARLLLEAPEMLLLDEPTNYLDVAHINWLTDYLRDYPHAFIVVSHDTAFLNRIANVVYHLENHELIRYVGNYNSFMKQHELRQEQLEIAYRQQQRNIKKLETYIQKNKVRTATARQAKSREKQLDKIERMDPPATVRKPSFHFKVDRQPVRTIFAAKRLTAGYDHPLLPPVDAEIIRGEKIALVGHNGIGKTTFLKTLLGLIPPLSGRVVTGDRVMPGYFAQLSAPPDLTPLEWMKEQFPRLEEKVIRQHLAQCGVYAEHMRQPMNTLSGGEETKVRIGQLMLLKSNVLIFDEPTNHLDVDAKEALSEALEKYTGTVLVVSHESSFFKRWVTKVWNIEDWSSQSRADHVRG</sequence>
<dbReference type="FunFam" id="3.40.50.300:FF:000011">
    <property type="entry name" value="Putative ABC transporter ATP-binding component"/>
    <property type="match status" value="1"/>
</dbReference>
<dbReference type="InterPro" id="IPR003593">
    <property type="entry name" value="AAA+_ATPase"/>
</dbReference>
<dbReference type="PROSITE" id="PS50893">
    <property type="entry name" value="ABC_TRANSPORTER_2"/>
    <property type="match status" value="2"/>
</dbReference>
<dbReference type="GO" id="GO:0005524">
    <property type="term" value="F:ATP binding"/>
    <property type="evidence" value="ECO:0007669"/>
    <property type="project" value="UniProtKB-KW"/>
</dbReference>
<evidence type="ECO:0000256" key="2">
    <source>
        <dbReference type="ARBA" id="ARBA00022840"/>
    </source>
</evidence>
<dbReference type="AlphaFoldDB" id="A0AAU8IDW0"/>
<dbReference type="SUPFAM" id="SSF52540">
    <property type="entry name" value="P-loop containing nucleoside triphosphate hydrolases"/>
    <property type="match status" value="2"/>
</dbReference>
<dbReference type="InterPro" id="IPR003439">
    <property type="entry name" value="ABC_transporter-like_ATP-bd"/>
</dbReference>
<evidence type="ECO:0000256" key="3">
    <source>
        <dbReference type="SAM" id="Coils"/>
    </source>
</evidence>
<reference evidence="5" key="1">
    <citation type="submission" date="2024-06" db="EMBL/GenBank/DDBJ databases">
        <authorList>
            <person name="Fan A."/>
            <person name="Zhang F.Y."/>
            <person name="Zhang L."/>
        </authorList>
    </citation>
    <scope>NUCLEOTIDE SEQUENCE</scope>
    <source>
        <strain evidence="5">Y61</strain>
    </source>
</reference>
<name>A0AAU8IDW0_9BACL</name>
<organism evidence="5">
    <name type="scientific">Sporolactobacillus sp. Y61</name>
    <dbReference type="NCBI Taxonomy" id="3160863"/>
    <lineage>
        <taxon>Bacteria</taxon>
        <taxon>Bacillati</taxon>
        <taxon>Bacillota</taxon>
        <taxon>Bacilli</taxon>
        <taxon>Bacillales</taxon>
        <taxon>Sporolactobacillaceae</taxon>
        <taxon>Sporolactobacillus</taxon>
    </lineage>
</organism>
<feature type="domain" description="ABC transporter" evidence="4">
    <location>
        <begin position="320"/>
        <end position="521"/>
    </location>
</feature>
<feature type="coiled-coil region" evidence="3">
    <location>
        <begin position="246"/>
        <end position="273"/>
    </location>
</feature>
<dbReference type="PROSITE" id="PS00211">
    <property type="entry name" value="ABC_TRANSPORTER_1"/>
    <property type="match status" value="1"/>
</dbReference>
<dbReference type="CDD" id="cd03221">
    <property type="entry name" value="ABCF_EF-3"/>
    <property type="match status" value="2"/>
</dbReference>